<dbReference type="PROSITE" id="PS00383">
    <property type="entry name" value="TYR_PHOSPHATASE_1"/>
    <property type="match status" value="1"/>
</dbReference>
<sequence>MELIWEKEHYYLEAEKEVVVRYHHQIIASGQGRLDLGTYPDCHPVFEVFLDGQNLQLSKRYLPETGVTNFRDLGGYHTPYGQIAYGNFYRGAWLRKTTEAAKQYIDGLHIKNILDLRSPVETLHKEDYLPPHCTYARYSAAGMMDDPRYHDHFDIDLLVQNGHLDEIEIYLKKTYTVMGIGSEAMQYLFDKIKKHETPLYFHCSAGKDRTGVSGALIMLLLGASQEDVMHDYLLSNVYRREVNEKRISAYPERMHAALRPLYYVKPEYLQLTLDHILERYGTFENYFEKEYGIDEEMRHQIRAWYLVPEKNQTSD</sequence>
<dbReference type="InterPro" id="IPR016130">
    <property type="entry name" value="Tyr_Pase_AS"/>
</dbReference>
<dbReference type="InterPro" id="IPR026893">
    <property type="entry name" value="Tyr/Ser_Pase_IphP-type"/>
</dbReference>
<dbReference type="PANTHER" id="PTHR31126:SF1">
    <property type="entry name" value="TYROSINE SPECIFIC PROTEIN PHOSPHATASES DOMAIN-CONTAINING PROTEIN"/>
    <property type="match status" value="1"/>
</dbReference>
<accession>A0A9D1HNI7</accession>
<gene>
    <name evidence="2" type="ORF">IAD15_06955</name>
</gene>
<dbReference type="InterPro" id="IPR029021">
    <property type="entry name" value="Prot-tyrosine_phosphatase-like"/>
</dbReference>
<reference evidence="2" key="1">
    <citation type="submission" date="2020-10" db="EMBL/GenBank/DDBJ databases">
        <authorList>
            <person name="Gilroy R."/>
        </authorList>
    </citation>
    <scope>NUCLEOTIDE SEQUENCE</scope>
    <source>
        <strain evidence="2">CHK195-11698</strain>
    </source>
</reference>
<evidence type="ECO:0000313" key="2">
    <source>
        <dbReference type="EMBL" id="HIU13793.1"/>
    </source>
</evidence>
<dbReference type="PANTHER" id="PTHR31126">
    <property type="entry name" value="TYROSINE-PROTEIN PHOSPHATASE"/>
    <property type="match status" value="1"/>
</dbReference>
<dbReference type="AlphaFoldDB" id="A0A9D1HNI7"/>
<comment type="caution">
    <text evidence="2">The sequence shown here is derived from an EMBL/GenBank/DDBJ whole genome shotgun (WGS) entry which is preliminary data.</text>
</comment>
<proteinExistence type="inferred from homology"/>
<protein>
    <submittedName>
        <fullName evidence="2">Tyrosine-protein phosphatase</fullName>
    </submittedName>
</protein>
<dbReference type="Pfam" id="PF13350">
    <property type="entry name" value="Y_phosphatase3"/>
    <property type="match status" value="1"/>
</dbReference>
<reference evidence="2" key="2">
    <citation type="journal article" date="2021" name="PeerJ">
        <title>Extensive microbial diversity within the chicken gut microbiome revealed by metagenomics and culture.</title>
        <authorList>
            <person name="Gilroy R."/>
            <person name="Ravi A."/>
            <person name="Getino M."/>
            <person name="Pursley I."/>
            <person name="Horton D.L."/>
            <person name="Alikhan N.F."/>
            <person name="Baker D."/>
            <person name="Gharbi K."/>
            <person name="Hall N."/>
            <person name="Watson M."/>
            <person name="Adriaenssens E.M."/>
            <person name="Foster-Nyarko E."/>
            <person name="Jarju S."/>
            <person name="Secka A."/>
            <person name="Antonio M."/>
            <person name="Oren A."/>
            <person name="Chaudhuri R.R."/>
            <person name="La Ragione R."/>
            <person name="Hildebrand F."/>
            <person name="Pallen M.J."/>
        </authorList>
    </citation>
    <scope>NUCLEOTIDE SEQUENCE</scope>
    <source>
        <strain evidence="2">CHK195-11698</strain>
    </source>
</reference>
<name>A0A9D1HNI7_9FIRM</name>
<dbReference type="Gene3D" id="3.90.190.10">
    <property type="entry name" value="Protein tyrosine phosphatase superfamily"/>
    <property type="match status" value="1"/>
</dbReference>
<dbReference type="EMBL" id="DVMJ01000058">
    <property type="protein sequence ID" value="HIU13793.1"/>
    <property type="molecule type" value="Genomic_DNA"/>
</dbReference>
<dbReference type="Proteomes" id="UP000824175">
    <property type="component" value="Unassembled WGS sequence"/>
</dbReference>
<dbReference type="SUPFAM" id="SSF52799">
    <property type="entry name" value="(Phosphotyrosine protein) phosphatases II"/>
    <property type="match status" value="1"/>
</dbReference>
<comment type="similarity">
    <text evidence="1">Belongs to the protein-tyrosine phosphatase family.</text>
</comment>
<evidence type="ECO:0000313" key="3">
    <source>
        <dbReference type="Proteomes" id="UP000824175"/>
    </source>
</evidence>
<evidence type="ECO:0000256" key="1">
    <source>
        <dbReference type="ARBA" id="ARBA00009580"/>
    </source>
</evidence>
<dbReference type="GO" id="GO:0004721">
    <property type="term" value="F:phosphoprotein phosphatase activity"/>
    <property type="evidence" value="ECO:0007669"/>
    <property type="project" value="InterPro"/>
</dbReference>
<organism evidence="2 3">
    <name type="scientific">Candidatus Fimiplasma intestinipullorum</name>
    <dbReference type="NCBI Taxonomy" id="2840825"/>
    <lineage>
        <taxon>Bacteria</taxon>
        <taxon>Bacillati</taxon>
        <taxon>Bacillota</taxon>
        <taxon>Clostridia</taxon>
        <taxon>Eubacteriales</taxon>
        <taxon>Candidatus Fimiplasma</taxon>
    </lineage>
</organism>